<sequence length="29" mass="3374">MMHLAYLHGQQPHKACRCLCHLLPHSYKG</sequence>
<name>A0A2P2LAN0_RHIMU</name>
<reference evidence="1" key="1">
    <citation type="submission" date="2018-02" db="EMBL/GenBank/DDBJ databases">
        <title>Rhizophora mucronata_Transcriptome.</title>
        <authorList>
            <person name="Meera S.P."/>
            <person name="Sreeshan A."/>
            <person name="Augustine A."/>
        </authorList>
    </citation>
    <scope>NUCLEOTIDE SEQUENCE</scope>
    <source>
        <tissue evidence="1">Leaf</tissue>
    </source>
</reference>
<protein>
    <submittedName>
        <fullName evidence="1">Ubiquitin carboxyl-terminal hydrolase 18-like</fullName>
    </submittedName>
</protein>
<dbReference type="GO" id="GO:0016787">
    <property type="term" value="F:hydrolase activity"/>
    <property type="evidence" value="ECO:0007669"/>
    <property type="project" value="UniProtKB-KW"/>
</dbReference>
<keyword evidence="1" id="KW-0378">Hydrolase</keyword>
<proteinExistence type="predicted"/>
<accession>A0A2P2LAN0</accession>
<dbReference type="EMBL" id="GGEC01034555">
    <property type="protein sequence ID" value="MBX15039.1"/>
    <property type="molecule type" value="Transcribed_RNA"/>
</dbReference>
<dbReference type="AlphaFoldDB" id="A0A2P2LAN0"/>
<evidence type="ECO:0000313" key="1">
    <source>
        <dbReference type="EMBL" id="MBX15039.1"/>
    </source>
</evidence>
<organism evidence="1">
    <name type="scientific">Rhizophora mucronata</name>
    <name type="common">Asiatic mangrove</name>
    <dbReference type="NCBI Taxonomy" id="61149"/>
    <lineage>
        <taxon>Eukaryota</taxon>
        <taxon>Viridiplantae</taxon>
        <taxon>Streptophyta</taxon>
        <taxon>Embryophyta</taxon>
        <taxon>Tracheophyta</taxon>
        <taxon>Spermatophyta</taxon>
        <taxon>Magnoliopsida</taxon>
        <taxon>eudicotyledons</taxon>
        <taxon>Gunneridae</taxon>
        <taxon>Pentapetalae</taxon>
        <taxon>rosids</taxon>
        <taxon>fabids</taxon>
        <taxon>Malpighiales</taxon>
        <taxon>Rhizophoraceae</taxon>
        <taxon>Rhizophora</taxon>
    </lineage>
</organism>